<name>A0A139SIR1_9BACT</name>
<dbReference type="EMBL" id="LSZP01000056">
    <property type="protein sequence ID" value="KXU34426.1"/>
    <property type="molecule type" value="Genomic_DNA"/>
</dbReference>
<gene>
    <name evidence="2" type="ORF">AXK12_00500</name>
</gene>
<evidence type="ECO:0000313" key="3">
    <source>
        <dbReference type="Proteomes" id="UP000071392"/>
    </source>
</evidence>
<keyword evidence="1" id="KW-0732">Signal</keyword>
<comment type="caution">
    <text evidence="2">The sequence shown here is derived from an EMBL/GenBank/DDBJ whole genome shotgun (WGS) entry which is preliminary data.</text>
</comment>
<feature type="signal peptide" evidence="1">
    <location>
        <begin position="1"/>
        <end position="26"/>
    </location>
</feature>
<accession>A0A139SIR1</accession>
<reference evidence="2 3" key="1">
    <citation type="submission" date="2016-02" db="EMBL/GenBank/DDBJ databases">
        <authorList>
            <person name="Wen L."/>
            <person name="He K."/>
            <person name="Yang H."/>
        </authorList>
    </citation>
    <scope>NUCLEOTIDE SEQUENCE [LARGE SCALE GENOMIC DNA]</scope>
    <source>
        <strain evidence="2 3">CV41</strain>
    </source>
</reference>
<dbReference type="AlphaFoldDB" id="A0A139SIR1"/>
<feature type="chain" id="PRO_5007299221" evidence="1">
    <location>
        <begin position="27"/>
        <end position="200"/>
    </location>
</feature>
<evidence type="ECO:0000256" key="1">
    <source>
        <dbReference type="SAM" id="SignalP"/>
    </source>
</evidence>
<dbReference type="RefSeq" id="WP_068712920.1">
    <property type="nucleotide sequence ID" value="NZ_LSZP01000056.1"/>
</dbReference>
<organism evidence="2 3">
    <name type="scientific">Cephaloticoccus capnophilus</name>
    <dbReference type="NCBI Taxonomy" id="1548208"/>
    <lineage>
        <taxon>Bacteria</taxon>
        <taxon>Pseudomonadati</taxon>
        <taxon>Verrucomicrobiota</taxon>
        <taxon>Opitutia</taxon>
        <taxon>Opitutales</taxon>
        <taxon>Opitutaceae</taxon>
        <taxon>Cephaloticoccus</taxon>
    </lineage>
</organism>
<protein>
    <submittedName>
        <fullName evidence="2">Uncharacterized protein</fullName>
    </submittedName>
</protein>
<sequence>MKTPLTRPTRFLFALLACAAAFLLTAREGIAKSNTRYIRIDPVEHSGFDIDDLKKAFAAVSATLDKIADERFGPQSGNYQRLRRSVPVKVQVVDLSNHTPYEFEKVVLRGAQLQEIRDKKGSLWTRYTASDPTRLRWAKTDYKLMLLAHVGLDREASTEDDPRFYYQWRLSELFGDYKVVATGREPLRARDPATLRLSKP</sequence>
<dbReference type="STRING" id="1548208.AXK12_00500"/>
<proteinExistence type="predicted"/>
<keyword evidence="3" id="KW-1185">Reference proteome</keyword>
<dbReference type="Proteomes" id="UP000071392">
    <property type="component" value="Unassembled WGS sequence"/>
</dbReference>
<evidence type="ECO:0000313" key="2">
    <source>
        <dbReference type="EMBL" id="KXU34426.1"/>
    </source>
</evidence>